<keyword evidence="3" id="KW-1185">Reference proteome</keyword>
<name>A0A7I8LER0_SPIIN</name>
<dbReference type="EMBL" id="LR743602">
    <property type="protein sequence ID" value="CAA2632199.1"/>
    <property type="molecule type" value="Genomic_DNA"/>
</dbReference>
<reference evidence="2" key="1">
    <citation type="submission" date="2020-02" db="EMBL/GenBank/DDBJ databases">
        <authorList>
            <person name="Scholz U."/>
            <person name="Mascher M."/>
            <person name="Fiebig A."/>
        </authorList>
    </citation>
    <scope>NUCLEOTIDE SEQUENCE</scope>
</reference>
<evidence type="ECO:0000313" key="2">
    <source>
        <dbReference type="EMBL" id="CAA7408521.1"/>
    </source>
</evidence>
<dbReference type="EMBL" id="LR746278">
    <property type="protein sequence ID" value="CAA7408521.1"/>
    <property type="molecule type" value="Genomic_DNA"/>
</dbReference>
<protein>
    <submittedName>
        <fullName evidence="2">Uncharacterized protein</fullName>
    </submittedName>
</protein>
<sequence length="55" mass="5974">MVSGRTGIDGAILHGFRPSYGQFLHHCNSLIVHLVGIVSGIRAQVNEIFRGHFTG</sequence>
<evidence type="ECO:0000313" key="3">
    <source>
        <dbReference type="Proteomes" id="UP000663760"/>
    </source>
</evidence>
<organism evidence="2 3">
    <name type="scientific">Spirodela intermedia</name>
    <name type="common">Intermediate duckweed</name>
    <dbReference type="NCBI Taxonomy" id="51605"/>
    <lineage>
        <taxon>Eukaryota</taxon>
        <taxon>Viridiplantae</taxon>
        <taxon>Streptophyta</taxon>
        <taxon>Embryophyta</taxon>
        <taxon>Tracheophyta</taxon>
        <taxon>Spermatophyta</taxon>
        <taxon>Magnoliopsida</taxon>
        <taxon>Liliopsida</taxon>
        <taxon>Araceae</taxon>
        <taxon>Lemnoideae</taxon>
        <taxon>Spirodela</taxon>
    </lineage>
</organism>
<gene>
    <name evidence="1" type="ORF">SI7747_15017833</name>
    <name evidence="2" type="ORF">SI8410_15019199</name>
</gene>
<dbReference type="Proteomes" id="UP000663760">
    <property type="component" value="Chromosome 15"/>
</dbReference>
<evidence type="ECO:0000313" key="1">
    <source>
        <dbReference type="EMBL" id="CAA2632199.1"/>
    </source>
</evidence>
<accession>A0A7I8LER0</accession>
<dbReference type="AlphaFoldDB" id="A0A7I8LER0"/>
<proteinExistence type="predicted"/>